<dbReference type="Gene3D" id="3.30.1330.40">
    <property type="entry name" value="RutC-like"/>
    <property type="match status" value="1"/>
</dbReference>
<evidence type="ECO:0000313" key="1">
    <source>
        <dbReference type="EMBL" id="SHG23595.1"/>
    </source>
</evidence>
<dbReference type="Proteomes" id="UP000184485">
    <property type="component" value="Unassembled WGS sequence"/>
</dbReference>
<sequence>MNDITRVAIDEMPTKSKNAIYHFPGGGGLLWCVATSEDLSLDLPQQAENALGVIDRYLKSYGLDRTRIVRAEVIVTDHGRKPEFDAVWAKWMPEGKGPVRSFVQSVMPDGDQVEIIMTVALPADFKG</sequence>
<reference evidence="1 2" key="1">
    <citation type="submission" date="2016-11" db="EMBL/GenBank/DDBJ databases">
        <authorList>
            <person name="Jaros S."/>
            <person name="Januszkiewicz K."/>
            <person name="Wedrychowicz H."/>
        </authorList>
    </citation>
    <scope>NUCLEOTIDE SEQUENCE [LARGE SCALE GENOMIC DNA]</scope>
    <source>
        <strain evidence="1 2">DSM 19436</strain>
    </source>
</reference>
<dbReference type="RefSeq" id="WP_210187100.1">
    <property type="nucleotide sequence ID" value="NZ_FQUP01000004.1"/>
</dbReference>
<dbReference type="AlphaFoldDB" id="A0A1M5I5N3"/>
<dbReference type="InterPro" id="IPR035959">
    <property type="entry name" value="RutC-like_sf"/>
</dbReference>
<gene>
    <name evidence="1" type="ORF">SAMN02745157_3757</name>
</gene>
<evidence type="ECO:0000313" key="2">
    <source>
        <dbReference type="Proteomes" id="UP000184485"/>
    </source>
</evidence>
<proteinExistence type="predicted"/>
<keyword evidence="2" id="KW-1185">Reference proteome</keyword>
<dbReference type="SUPFAM" id="SSF55298">
    <property type="entry name" value="YjgF-like"/>
    <property type="match status" value="1"/>
</dbReference>
<dbReference type="InterPro" id="IPR035709">
    <property type="entry name" value="YoaB-like"/>
</dbReference>
<dbReference type="InterPro" id="IPR006175">
    <property type="entry name" value="YjgF/YER057c/UK114"/>
</dbReference>
<name>A0A1M5I5N3_9HYPH</name>
<organism evidence="1 2">
    <name type="scientific">Kaistia soli DSM 19436</name>
    <dbReference type="NCBI Taxonomy" id="1122133"/>
    <lineage>
        <taxon>Bacteria</taxon>
        <taxon>Pseudomonadati</taxon>
        <taxon>Pseudomonadota</taxon>
        <taxon>Alphaproteobacteria</taxon>
        <taxon>Hyphomicrobiales</taxon>
        <taxon>Kaistiaceae</taxon>
        <taxon>Kaistia</taxon>
    </lineage>
</organism>
<protein>
    <submittedName>
        <fullName evidence="1">Endoribonuclease L-PSP</fullName>
    </submittedName>
</protein>
<dbReference type="PANTHER" id="PTHR47328:SF1">
    <property type="entry name" value="RUTC FAMILY PROTEIN YOAB"/>
    <property type="match status" value="1"/>
</dbReference>
<accession>A0A1M5I5N3</accession>
<dbReference type="STRING" id="1122133.SAMN02745157_3757"/>
<dbReference type="PANTHER" id="PTHR47328">
    <property type="match status" value="1"/>
</dbReference>
<dbReference type="Pfam" id="PF01042">
    <property type="entry name" value="Ribonuc_L-PSP"/>
    <property type="match status" value="1"/>
</dbReference>
<dbReference type="EMBL" id="FQUP01000004">
    <property type="protein sequence ID" value="SHG23595.1"/>
    <property type="molecule type" value="Genomic_DNA"/>
</dbReference>